<comment type="similarity">
    <text evidence="6">Belongs to the UPF0758 family.</text>
</comment>
<dbReference type="InterPro" id="IPR037518">
    <property type="entry name" value="MPN"/>
</dbReference>
<dbReference type="GO" id="GO:0006508">
    <property type="term" value="P:proteolysis"/>
    <property type="evidence" value="ECO:0007669"/>
    <property type="project" value="UniProtKB-KW"/>
</dbReference>
<dbReference type="PANTHER" id="PTHR30471:SF3">
    <property type="entry name" value="UPF0758 PROTEIN YEES-RELATED"/>
    <property type="match status" value="1"/>
</dbReference>
<dbReference type="Proteomes" id="UP000252255">
    <property type="component" value="Unassembled WGS sequence"/>
</dbReference>
<dbReference type="PROSITE" id="PS50249">
    <property type="entry name" value="MPN"/>
    <property type="match status" value="1"/>
</dbReference>
<comment type="caution">
    <text evidence="9">The sequence shown here is derived from an EMBL/GenBank/DDBJ whole genome shotgun (WGS) entry which is preliminary data.</text>
</comment>
<dbReference type="NCBIfam" id="TIGR00608">
    <property type="entry name" value="radc"/>
    <property type="match status" value="1"/>
</dbReference>
<evidence type="ECO:0000313" key="9">
    <source>
        <dbReference type="EMBL" id="RCK43988.1"/>
    </source>
</evidence>
<dbReference type="PANTHER" id="PTHR30471">
    <property type="entry name" value="DNA REPAIR PROTEIN RADC"/>
    <property type="match status" value="1"/>
</dbReference>
<keyword evidence="2" id="KW-0479">Metal-binding</keyword>
<dbReference type="NCBIfam" id="NF000642">
    <property type="entry name" value="PRK00024.1"/>
    <property type="match status" value="1"/>
</dbReference>
<dbReference type="InterPro" id="IPR025657">
    <property type="entry name" value="RadC_JAB"/>
</dbReference>
<sequence>MNKGQTGEAELSETEDRKPASAPNNPTPSEIDDGTRVFFDQTRDHLASGTSPIADTRSAPKGGDAPSTSSKTAKPHYHGHRQRLRERFIKGGSDALADYELLELMLCMAMPRGDVKPLAKSLIAQFGSFANVLAARPEDLQSAKGLGDAGIAAIKIAEASARHLSRERAMELPVIASWEQLIDYCRVRIGHLKTEELHLLFLDRKNRLIADECHQRGTVDHTPVYPREVIKRALELHASALILVHNHPSGDATPSKGDIDMTRKIVDAAKAMEITVHDHIIISHAGYNSFKTLGLI</sequence>
<dbReference type="InterPro" id="IPR001405">
    <property type="entry name" value="UPF0758"/>
</dbReference>
<dbReference type="SUPFAM" id="SSF47781">
    <property type="entry name" value="RuvA domain 2-like"/>
    <property type="match status" value="1"/>
</dbReference>
<dbReference type="CDD" id="cd08071">
    <property type="entry name" value="MPN_DUF2466"/>
    <property type="match status" value="1"/>
</dbReference>
<dbReference type="EMBL" id="JPWI01000011">
    <property type="protein sequence ID" value="RCK43988.1"/>
    <property type="molecule type" value="Genomic_DNA"/>
</dbReference>
<dbReference type="Gene3D" id="1.10.150.20">
    <property type="entry name" value="5' to 3' exonuclease, C-terminal subdomain"/>
    <property type="match status" value="1"/>
</dbReference>
<gene>
    <name evidence="9" type="ORF">TH30_16635</name>
</gene>
<evidence type="ECO:0000256" key="4">
    <source>
        <dbReference type="ARBA" id="ARBA00022833"/>
    </source>
</evidence>
<dbReference type="PROSITE" id="PS01302">
    <property type="entry name" value="UPF0758"/>
    <property type="match status" value="1"/>
</dbReference>
<evidence type="ECO:0000256" key="6">
    <source>
        <dbReference type="RuleBase" id="RU003797"/>
    </source>
</evidence>
<dbReference type="InterPro" id="IPR046778">
    <property type="entry name" value="UPF0758_N"/>
</dbReference>
<evidence type="ECO:0000256" key="1">
    <source>
        <dbReference type="ARBA" id="ARBA00022670"/>
    </source>
</evidence>
<organism evidence="9 10">
    <name type="scientific">Thalassospira profundimaris</name>
    <dbReference type="NCBI Taxonomy" id="502049"/>
    <lineage>
        <taxon>Bacteria</taxon>
        <taxon>Pseudomonadati</taxon>
        <taxon>Pseudomonadota</taxon>
        <taxon>Alphaproteobacteria</taxon>
        <taxon>Rhodospirillales</taxon>
        <taxon>Thalassospiraceae</taxon>
        <taxon>Thalassospira</taxon>
    </lineage>
</organism>
<reference evidence="9 10" key="1">
    <citation type="submission" date="2014-07" db="EMBL/GenBank/DDBJ databases">
        <title>Draft genome sequence of Thalassospira profundimaris PR54-5.</title>
        <authorList>
            <person name="Lai Q."/>
            <person name="Shao Z."/>
        </authorList>
    </citation>
    <scope>NUCLEOTIDE SEQUENCE [LARGE SCALE GENOMIC DNA]</scope>
    <source>
        <strain evidence="9 10">PR54-5</strain>
    </source>
</reference>
<feature type="domain" description="MPN" evidence="8">
    <location>
        <begin position="174"/>
        <end position="296"/>
    </location>
</feature>
<dbReference type="Pfam" id="PF20582">
    <property type="entry name" value="UPF0758_N"/>
    <property type="match status" value="1"/>
</dbReference>
<evidence type="ECO:0000313" key="10">
    <source>
        <dbReference type="Proteomes" id="UP000252255"/>
    </source>
</evidence>
<dbReference type="InterPro" id="IPR020891">
    <property type="entry name" value="UPF0758_CS"/>
</dbReference>
<dbReference type="InterPro" id="IPR010994">
    <property type="entry name" value="RuvA_2-like"/>
</dbReference>
<dbReference type="Pfam" id="PF04002">
    <property type="entry name" value="RadC"/>
    <property type="match status" value="1"/>
</dbReference>
<dbReference type="Gene3D" id="3.40.140.10">
    <property type="entry name" value="Cytidine Deaminase, domain 2"/>
    <property type="match status" value="1"/>
</dbReference>
<keyword evidence="5" id="KW-0482">Metalloprotease</keyword>
<evidence type="ECO:0000256" key="3">
    <source>
        <dbReference type="ARBA" id="ARBA00022801"/>
    </source>
</evidence>
<dbReference type="GO" id="GO:0046872">
    <property type="term" value="F:metal ion binding"/>
    <property type="evidence" value="ECO:0007669"/>
    <property type="project" value="UniProtKB-KW"/>
</dbReference>
<feature type="compositionally biased region" description="Basic residues" evidence="7">
    <location>
        <begin position="73"/>
        <end position="82"/>
    </location>
</feature>
<dbReference type="AlphaFoldDB" id="A0A367WRH6"/>
<keyword evidence="4" id="KW-0862">Zinc</keyword>
<protein>
    <submittedName>
        <fullName evidence="9">DNA repair protein RadC</fullName>
    </submittedName>
</protein>
<accession>A0A367WRH6</accession>
<evidence type="ECO:0000256" key="5">
    <source>
        <dbReference type="ARBA" id="ARBA00023049"/>
    </source>
</evidence>
<dbReference type="GO" id="GO:0008237">
    <property type="term" value="F:metallopeptidase activity"/>
    <property type="evidence" value="ECO:0007669"/>
    <property type="project" value="UniProtKB-KW"/>
</dbReference>
<proteinExistence type="inferred from homology"/>
<evidence type="ECO:0000259" key="8">
    <source>
        <dbReference type="PROSITE" id="PS50249"/>
    </source>
</evidence>
<feature type="region of interest" description="Disordered" evidence="7">
    <location>
        <begin position="1"/>
        <end position="82"/>
    </location>
</feature>
<evidence type="ECO:0000256" key="7">
    <source>
        <dbReference type="SAM" id="MobiDB-lite"/>
    </source>
</evidence>
<dbReference type="SUPFAM" id="SSF102712">
    <property type="entry name" value="JAB1/MPN domain"/>
    <property type="match status" value="1"/>
</dbReference>
<keyword evidence="1" id="KW-0645">Protease</keyword>
<evidence type="ECO:0000256" key="2">
    <source>
        <dbReference type="ARBA" id="ARBA00022723"/>
    </source>
</evidence>
<name>A0A367WRH6_9PROT</name>
<keyword evidence="3" id="KW-0378">Hydrolase</keyword>